<dbReference type="GO" id="GO:0006364">
    <property type="term" value="P:rRNA processing"/>
    <property type="evidence" value="ECO:0007669"/>
    <property type="project" value="InterPro"/>
</dbReference>
<accession>A0A9Q1KP24</accession>
<reference evidence="2" key="1">
    <citation type="submission" date="2022-04" db="EMBL/GenBank/DDBJ databases">
        <title>Carnegiea gigantea Genome sequencing and assembly v2.</title>
        <authorList>
            <person name="Copetti D."/>
            <person name="Sanderson M.J."/>
            <person name="Burquez A."/>
            <person name="Wojciechowski M.F."/>
        </authorList>
    </citation>
    <scope>NUCLEOTIDE SEQUENCE</scope>
    <source>
        <strain evidence="2">SGP5-SGP5p</strain>
        <tissue evidence="2">Aerial part</tissue>
    </source>
</reference>
<sequence>MDFFIVAFNLNVICTGFSICYCYLKVHDMALGDSPVKRATSVPHTAGRFMTVIAKIMVSFRSCSVIVVTLCIRRDVSLGIHSRFLFFSELQNVYPGMKLWGVIAEVNEKDLAVSRPGGLCGLVWAGEELSRLCWILPRLLSAIHFWQDVEGHILSSLFRIGQLVSCVVLQVDDDKKEAGKRKVWLSLRLSLLHKSYSWKQFNKGWRFSWTPPRLCSFFPLCWSVLSEEFGSAAAIYVLTAYVKSIEEHGYILHLGRRHCRVLDSPSETFVRTKDLKGIPLDLLVPGMMVNARVQCVSHMISRGLCYHS</sequence>
<dbReference type="InterPro" id="IPR012340">
    <property type="entry name" value="NA-bd_OB-fold"/>
</dbReference>
<dbReference type="Proteomes" id="UP001153076">
    <property type="component" value="Unassembled WGS sequence"/>
</dbReference>
<dbReference type="PROSITE" id="PS50126">
    <property type="entry name" value="S1"/>
    <property type="match status" value="1"/>
</dbReference>
<dbReference type="InterPro" id="IPR045209">
    <property type="entry name" value="Rrp5"/>
</dbReference>
<dbReference type="PANTHER" id="PTHR23270">
    <property type="entry name" value="PROGRAMMED CELL DEATH PROTEIN 11 PRE-RRNA PROCESSING PROTEIN RRP5"/>
    <property type="match status" value="1"/>
</dbReference>
<name>A0A9Q1KP24_9CARY</name>
<dbReference type="OrthoDB" id="1736913at2759"/>
<keyword evidence="3" id="KW-1185">Reference proteome</keyword>
<comment type="caution">
    <text evidence="2">The sequence shown here is derived from an EMBL/GenBank/DDBJ whole genome shotgun (WGS) entry which is preliminary data.</text>
</comment>
<gene>
    <name evidence="2" type="ORF">Cgig2_031830</name>
</gene>
<dbReference type="EMBL" id="JAKOGI010000032">
    <property type="protein sequence ID" value="KAJ8448106.1"/>
    <property type="molecule type" value="Genomic_DNA"/>
</dbReference>
<feature type="domain" description="S1 motif" evidence="1">
    <location>
        <begin position="96"/>
        <end position="188"/>
    </location>
</feature>
<dbReference type="GO" id="GO:0032040">
    <property type="term" value="C:small-subunit processome"/>
    <property type="evidence" value="ECO:0007669"/>
    <property type="project" value="TreeGrafter"/>
</dbReference>
<evidence type="ECO:0000313" key="3">
    <source>
        <dbReference type="Proteomes" id="UP001153076"/>
    </source>
</evidence>
<dbReference type="Gene3D" id="2.40.50.140">
    <property type="entry name" value="Nucleic acid-binding proteins"/>
    <property type="match status" value="2"/>
</dbReference>
<dbReference type="PANTHER" id="PTHR23270:SF10">
    <property type="entry name" value="PROTEIN RRP5 HOMOLOG"/>
    <property type="match status" value="1"/>
</dbReference>
<dbReference type="SUPFAM" id="SSF50249">
    <property type="entry name" value="Nucleic acid-binding proteins"/>
    <property type="match status" value="1"/>
</dbReference>
<dbReference type="AlphaFoldDB" id="A0A9Q1KP24"/>
<protein>
    <recommendedName>
        <fullName evidence="1">S1 motif domain-containing protein</fullName>
    </recommendedName>
</protein>
<evidence type="ECO:0000313" key="2">
    <source>
        <dbReference type="EMBL" id="KAJ8448106.1"/>
    </source>
</evidence>
<proteinExistence type="predicted"/>
<dbReference type="GO" id="GO:0003723">
    <property type="term" value="F:RNA binding"/>
    <property type="evidence" value="ECO:0007669"/>
    <property type="project" value="TreeGrafter"/>
</dbReference>
<organism evidence="2 3">
    <name type="scientific">Carnegiea gigantea</name>
    <dbReference type="NCBI Taxonomy" id="171969"/>
    <lineage>
        <taxon>Eukaryota</taxon>
        <taxon>Viridiplantae</taxon>
        <taxon>Streptophyta</taxon>
        <taxon>Embryophyta</taxon>
        <taxon>Tracheophyta</taxon>
        <taxon>Spermatophyta</taxon>
        <taxon>Magnoliopsida</taxon>
        <taxon>eudicotyledons</taxon>
        <taxon>Gunneridae</taxon>
        <taxon>Pentapetalae</taxon>
        <taxon>Caryophyllales</taxon>
        <taxon>Cactineae</taxon>
        <taxon>Cactaceae</taxon>
        <taxon>Cactoideae</taxon>
        <taxon>Echinocereeae</taxon>
        <taxon>Carnegiea</taxon>
    </lineage>
</organism>
<evidence type="ECO:0000259" key="1">
    <source>
        <dbReference type="PROSITE" id="PS50126"/>
    </source>
</evidence>
<dbReference type="InterPro" id="IPR003029">
    <property type="entry name" value="S1_domain"/>
</dbReference>